<feature type="domain" description="RecF/RecN/SMC N-terminal" evidence="11">
    <location>
        <begin position="2"/>
        <end position="518"/>
    </location>
</feature>
<sequence length="579" mass="62483">MLITLSVENVAVFPRAKVEWAPGMNVLTGESGAGKSLLLEALALLVGERAREDVVRRGARAAVVEGRWLVAPEASVAEALQAVGAPFDAEDGLIVIRREIVPGGRSTVRLNGALVPLSALRAIAPHLIVWHRQHDELWIAEPNRLRSWIDALGGQAVAEARARYRAAYERYREAYVAAARADARRAEARARREAYEEALADIRAVRPKAGEDAALWERRNRLLFAERIRSALARAYRALSDEHRALDLLRVAEAALRELEEADPALAAYGAKIAELRVQLEEIAAALVDAGEALEAEGPEMLQAVEERLEALERLKKRYGGSLEAVLRTAEEAEAALSALDDEEAAREAEQKALAAFRDAWLKAGAALFRAREEARALLEAKATAVVRTLELPAARLIVRLDPVRPEGAFPDPSGWADGLEAPELLFQPHPGDPPRPLHKAASGGELSRVALALFAALAEVLPPATFIFDEIDTGVGGSAGEAIGEAMARLALRHQVIAVTHLAQVAAFADAHFRLSKRVTGEGAASAIERLAPAEADQELARLISGEVVTEAALRHAAFLRRQAEEKKAALLSGAPER</sequence>
<evidence type="ECO:0000256" key="3">
    <source>
        <dbReference type="ARBA" id="ARBA00021315"/>
    </source>
</evidence>
<evidence type="ECO:0000256" key="8">
    <source>
        <dbReference type="ARBA" id="ARBA00033408"/>
    </source>
</evidence>
<evidence type="ECO:0000256" key="1">
    <source>
        <dbReference type="ARBA" id="ARBA00003618"/>
    </source>
</evidence>
<keyword evidence="5 9" id="KW-0227">DNA damage</keyword>
<protein>
    <recommendedName>
        <fullName evidence="3 9">DNA repair protein RecN</fullName>
    </recommendedName>
    <alternativeName>
        <fullName evidence="8 9">Recombination protein N</fullName>
    </alternativeName>
</protein>
<evidence type="ECO:0000256" key="9">
    <source>
        <dbReference type="PIRNR" id="PIRNR003128"/>
    </source>
</evidence>
<dbReference type="Proteomes" id="UP000748108">
    <property type="component" value="Unassembled WGS sequence"/>
</dbReference>
<dbReference type="RefSeq" id="WP_066203792.1">
    <property type="nucleotide sequence ID" value="NZ_CBCSAS010000010.1"/>
</dbReference>
<evidence type="ECO:0000256" key="10">
    <source>
        <dbReference type="SAM" id="Coils"/>
    </source>
</evidence>
<feature type="coiled-coil region" evidence="10">
    <location>
        <begin position="178"/>
        <end position="205"/>
    </location>
</feature>
<dbReference type="InterPro" id="IPR004604">
    <property type="entry name" value="DNA_recomb/repair_RecN"/>
</dbReference>
<dbReference type="PANTHER" id="PTHR11059:SF0">
    <property type="entry name" value="DNA REPAIR PROTEIN RECN"/>
    <property type="match status" value="1"/>
</dbReference>
<evidence type="ECO:0000256" key="7">
    <source>
        <dbReference type="ARBA" id="ARBA00023204"/>
    </source>
</evidence>
<dbReference type="GO" id="GO:0009432">
    <property type="term" value="P:SOS response"/>
    <property type="evidence" value="ECO:0007669"/>
    <property type="project" value="TreeGrafter"/>
</dbReference>
<dbReference type="GO" id="GO:0006310">
    <property type="term" value="P:DNA recombination"/>
    <property type="evidence" value="ECO:0007669"/>
    <property type="project" value="InterPro"/>
</dbReference>
<feature type="coiled-coil region" evidence="10">
    <location>
        <begin position="302"/>
        <end position="360"/>
    </location>
</feature>
<dbReference type="InterPro" id="IPR003395">
    <property type="entry name" value="RecF/RecN/SMC_N"/>
</dbReference>
<keyword evidence="10" id="KW-0175">Coiled coil</keyword>
<keyword evidence="6" id="KW-0067">ATP-binding</keyword>
<dbReference type="PIRSF" id="PIRSF003128">
    <property type="entry name" value="RecN"/>
    <property type="match status" value="1"/>
</dbReference>
<dbReference type="PANTHER" id="PTHR11059">
    <property type="entry name" value="DNA REPAIR PROTEIN RECN"/>
    <property type="match status" value="1"/>
</dbReference>
<dbReference type="AlphaFoldDB" id="A0A132N9V3"/>
<dbReference type="EMBL" id="JXBB01000066">
    <property type="protein sequence ID" value="OAR03226.1"/>
    <property type="molecule type" value="Genomic_DNA"/>
</dbReference>
<comment type="similarity">
    <text evidence="2 9">Belongs to the RecN family.</text>
</comment>
<dbReference type="STRING" id="1484.SA87_04900"/>
<keyword evidence="14" id="KW-1185">Reference proteome</keyword>
<evidence type="ECO:0000256" key="6">
    <source>
        <dbReference type="ARBA" id="ARBA00022840"/>
    </source>
</evidence>
<gene>
    <name evidence="12" type="ORF">KM312_11780</name>
    <name evidence="13" type="ORF">SA87_04900</name>
</gene>
<evidence type="ECO:0000313" key="12">
    <source>
        <dbReference type="EMBL" id="MBT9283299.1"/>
    </source>
</evidence>
<dbReference type="InterPro" id="IPR027417">
    <property type="entry name" value="P-loop_NTPase"/>
</dbReference>
<evidence type="ECO:0000313" key="14">
    <source>
        <dbReference type="Proteomes" id="UP000243024"/>
    </source>
</evidence>
<dbReference type="GO" id="GO:0043590">
    <property type="term" value="C:bacterial nucleoid"/>
    <property type="evidence" value="ECO:0007669"/>
    <property type="project" value="TreeGrafter"/>
</dbReference>
<evidence type="ECO:0000313" key="13">
    <source>
        <dbReference type="EMBL" id="OAR03226.1"/>
    </source>
</evidence>
<accession>A0A132N9V3</accession>
<dbReference type="GO" id="GO:0005524">
    <property type="term" value="F:ATP binding"/>
    <property type="evidence" value="ECO:0007669"/>
    <property type="project" value="UniProtKB-KW"/>
</dbReference>
<reference evidence="13 14" key="1">
    <citation type="submission" date="2015-09" db="EMBL/GenBank/DDBJ databases">
        <title>Draft genome sequence of Hydrogenibacillus schlegelii DSM 2000.</title>
        <authorList>
            <person name="Hemp J."/>
        </authorList>
    </citation>
    <scope>NUCLEOTIDE SEQUENCE [LARGE SCALE GENOMIC DNA]</scope>
    <source>
        <strain evidence="13 14">MA 48</strain>
    </source>
</reference>
<dbReference type="SUPFAM" id="SSF52540">
    <property type="entry name" value="P-loop containing nucleoside triphosphate hydrolases"/>
    <property type="match status" value="1"/>
</dbReference>
<dbReference type="Pfam" id="PF02463">
    <property type="entry name" value="SMC_N"/>
    <property type="match status" value="1"/>
</dbReference>
<organism evidence="13 14">
    <name type="scientific">Hydrogenibacillus schlegelii</name>
    <name type="common">Bacillus schlegelii</name>
    <dbReference type="NCBI Taxonomy" id="1484"/>
    <lineage>
        <taxon>Bacteria</taxon>
        <taxon>Bacillati</taxon>
        <taxon>Bacillota</taxon>
        <taxon>Bacilli</taxon>
        <taxon>Bacillales</taxon>
        <taxon>Bacillales Family X. Incertae Sedis</taxon>
        <taxon>Hydrogenibacillus</taxon>
    </lineage>
</organism>
<comment type="function">
    <text evidence="1 9">May be involved in recombinational repair of damaged DNA.</text>
</comment>
<keyword evidence="4" id="KW-0547">Nucleotide-binding</keyword>
<dbReference type="GO" id="GO:0006281">
    <property type="term" value="P:DNA repair"/>
    <property type="evidence" value="ECO:0007669"/>
    <property type="project" value="UniProtKB-KW"/>
</dbReference>
<dbReference type="Gene3D" id="3.40.50.300">
    <property type="entry name" value="P-loop containing nucleotide triphosphate hydrolases"/>
    <property type="match status" value="2"/>
</dbReference>
<dbReference type="Proteomes" id="UP000243024">
    <property type="component" value="Unassembled WGS sequence"/>
</dbReference>
<comment type="caution">
    <text evidence="13">The sequence shown here is derived from an EMBL/GenBank/DDBJ whole genome shotgun (WGS) entry which is preliminary data.</text>
</comment>
<reference evidence="12" key="2">
    <citation type="journal article" date="2021" name="Microbiology">
        <title>Metagenomic Analysis of the Microbial Community in the Underground Coal Fire Area (Kemerovo Region, Russia) Revealed Predominance of Thermophilic Members of the Phyla Deinococcus-thermus, Aquificae, and Firmicutes.</title>
        <authorList>
            <person name="Kadnikov V."/>
            <person name="Mardanov A.V."/>
            <person name="Beletsky A.V."/>
            <person name="Karnachuk O.V."/>
            <person name="Ravin N.V."/>
        </authorList>
    </citation>
    <scope>NUCLEOTIDE SEQUENCE</scope>
    <source>
        <strain evidence="12">RBS10-49</strain>
    </source>
</reference>
<evidence type="ECO:0000256" key="4">
    <source>
        <dbReference type="ARBA" id="ARBA00022741"/>
    </source>
</evidence>
<evidence type="ECO:0000256" key="2">
    <source>
        <dbReference type="ARBA" id="ARBA00009441"/>
    </source>
</evidence>
<name>A0A132N9V3_HYDSH</name>
<keyword evidence="7 9" id="KW-0234">DNA repair</keyword>
<evidence type="ECO:0000259" key="11">
    <source>
        <dbReference type="Pfam" id="PF02463"/>
    </source>
</evidence>
<proteinExistence type="inferred from homology"/>
<dbReference type="EMBL" id="JAHHQF010000089">
    <property type="protein sequence ID" value="MBT9283299.1"/>
    <property type="molecule type" value="Genomic_DNA"/>
</dbReference>
<evidence type="ECO:0000256" key="5">
    <source>
        <dbReference type="ARBA" id="ARBA00022763"/>
    </source>
</evidence>